<proteinExistence type="predicted"/>
<keyword evidence="7" id="KW-0732">Signal</keyword>
<comment type="subcellular location">
    <subcellularLocation>
        <location evidence="1">Cell membrane</location>
    </subcellularLocation>
</comment>
<evidence type="ECO:0000256" key="1">
    <source>
        <dbReference type="ARBA" id="ARBA00004236"/>
    </source>
</evidence>
<name>A0A840PRT4_URETH</name>
<reference evidence="8 9" key="1">
    <citation type="submission" date="2020-08" db="EMBL/GenBank/DDBJ databases">
        <title>Genomic Encyclopedia of Type Strains, Phase IV (KMG-IV): sequencing the most valuable type-strain genomes for metagenomic binning, comparative biology and taxonomic classification.</title>
        <authorList>
            <person name="Goeker M."/>
        </authorList>
    </citation>
    <scope>NUCLEOTIDE SEQUENCE [LARGE SCALE GENOMIC DNA]</scope>
    <source>
        <strain evidence="8 9">DSM 10633</strain>
    </source>
</reference>
<accession>A0A840PRT4</accession>
<evidence type="ECO:0000256" key="5">
    <source>
        <dbReference type="ARBA" id="ARBA00023136"/>
    </source>
</evidence>
<dbReference type="GO" id="GO:0044781">
    <property type="term" value="P:bacterial-type flagellum organization"/>
    <property type="evidence" value="ECO:0007669"/>
    <property type="project" value="InterPro"/>
</dbReference>
<feature type="chain" id="PRO_5038864893" evidence="7">
    <location>
        <begin position="25"/>
        <end position="216"/>
    </location>
</feature>
<evidence type="ECO:0000256" key="2">
    <source>
        <dbReference type="ARBA" id="ARBA00022475"/>
    </source>
</evidence>
<keyword evidence="5 6" id="KW-0472">Membrane</keyword>
<dbReference type="RefSeq" id="WP_168411708.1">
    <property type="nucleotide sequence ID" value="NZ_JAAXPW010000001.1"/>
</dbReference>
<gene>
    <name evidence="8" type="ORF">HNR36_000245</name>
</gene>
<keyword evidence="8" id="KW-0969">Cilium</keyword>
<evidence type="ECO:0000256" key="3">
    <source>
        <dbReference type="ARBA" id="ARBA00022692"/>
    </source>
</evidence>
<feature type="signal peptide" evidence="7">
    <location>
        <begin position="1"/>
        <end position="24"/>
    </location>
</feature>
<dbReference type="GO" id="GO:0016020">
    <property type="term" value="C:membrane"/>
    <property type="evidence" value="ECO:0007669"/>
    <property type="project" value="InterPro"/>
</dbReference>
<keyword evidence="2" id="KW-1003">Cell membrane</keyword>
<sequence>MKNLYKKISIVLMLFAVFIMTAPAQLTFANQKNKMIDEGYFDNPETFNQDSTAVKQSAAVGLTAWDYIKMLLALIFVLLLLIWVLKFINKKSYHFQQNQIVRNIGGISVGSQKSVQILQIGDKLYIVGVGENVELIKEISNRDEIDKLLNLYNEKQMLTTSPPFIAELFKKLKGQSKTRENSNHSDFGNMLNQRLSEIQKMRRDELEKWKEKEHDK</sequence>
<evidence type="ECO:0000256" key="6">
    <source>
        <dbReference type="SAM" id="Phobius"/>
    </source>
</evidence>
<evidence type="ECO:0000313" key="9">
    <source>
        <dbReference type="Proteomes" id="UP000557217"/>
    </source>
</evidence>
<dbReference type="Pfam" id="PF04347">
    <property type="entry name" value="FliO"/>
    <property type="match status" value="1"/>
</dbReference>
<keyword evidence="8" id="KW-0282">Flagellum</keyword>
<dbReference type="AlphaFoldDB" id="A0A840PRT4"/>
<organism evidence="8 9">
    <name type="scientific">Ureibacillus thermosphaericus</name>
    <dbReference type="NCBI Taxonomy" id="51173"/>
    <lineage>
        <taxon>Bacteria</taxon>
        <taxon>Bacillati</taxon>
        <taxon>Bacillota</taxon>
        <taxon>Bacilli</taxon>
        <taxon>Bacillales</taxon>
        <taxon>Caryophanaceae</taxon>
        <taxon>Ureibacillus</taxon>
    </lineage>
</organism>
<keyword evidence="8" id="KW-0966">Cell projection</keyword>
<dbReference type="EMBL" id="JACHGZ010000001">
    <property type="protein sequence ID" value="MBB5147864.1"/>
    <property type="molecule type" value="Genomic_DNA"/>
</dbReference>
<keyword evidence="9" id="KW-1185">Reference proteome</keyword>
<evidence type="ECO:0000313" key="8">
    <source>
        <dbReference type="EMBL" id="MBB5147864.1"/>
    </source>
</evidence>
<comment type="caution">
    <text evidence="8">The sequence shown here is derived from an EMBL/GenBank/DDBJ whole genome shotgun (WGS) entry which is preliminary data.</text>
</comment>
<feature type="transmembrane region" description="Helical" evidence="6">
    <location>
        <begin position="67"/>
        <end position="88"/>
    </location>
</feature>
<dbReference type="InterPro" id="IPR022781">
    <property type="entry name" value="Flagellar_biosynth_FliO"/>
</dbReference>
<keyword evidence="3 6" id="KW-0812">Transmembrane</keyword>
<evidence type="ECO:0000256" key="4">
    <source>
        <dbReference type="ARBA" id="ARBA00022989"/>
    </source>
</evidence>
<protein>
    <submittedName>
        <fullName evidence="8">Flagellar protein FliO/FliZ</fullName>
    </submittedName>
</protein>
<evidence type="ECO:0000256" key="7">
    <source>
        <dbReference type="SAM" id="SignalP"/>
    </source>
</evidence>
<dbReference type="Proteomes" id="UP000557217">
    <property type="component" value="Unassembled WGS sequence"/>
</dbReference>
<keyword evidence="4 6" id="KW-1133">Transmembrane helix</keyword>